<evidence type="ECO:0000313" key="3">
    <source>
        <dbReference type="Proteomes" id="UP001497516"/>
    </source>
</evidence>
<dbReference type="PANTHER" id="PTHR47472">
    <property type="entry name" value="PROPIONYL-COA CARBOXYLASE"/>
    <property type="match status" value="1"/>
</dbReference>
<protein>
    <recommendedName>
        <fullName evidence="1">Acyclic terpene utilisation N-terminal domain-containing protein</fullName>
    </recommendedName>
</protein>
<name>A0AAV2DZ24_9ROSI</name>
<dbReference type="Proteomes" id="UP001497516">
    <property type="component" value="Chromosome 3"/>
</dbReference>
<dbReference type="InterPro" id="IPR010839">
    <property type="entry name" value="AtuA_N"/>
</dbReference>
<reference evidence="2 3" key="1">
    <citation type="submission" date="2024-04" db="EMBL/GenBank/DDBJ databases">
        <authorList>
            <person name="Fracassetti M."/>
        </authorList>
    </citation>
    <scope>NUCLEOTIDE SEQUENCE [LARGE SCALE GENOMIC DNA]</scope>
</reference>
<sequence>MLRYATTVKSVWRRLLNTCAQVGDPSAYVTPDVVIDLQDVSFCSLSSSRVLCTGAKPSTTLGPEILMRLIPRDCGWKAWGEISYGGYKCVERAKAAEHLVRTLYKNQ</sequence>
<evidence type="ECO:0000259" key="1">
    <source>
        <dbReference type="Pfam" id="PF07287"/>
    </source>
</evidence>
<evidence type="ECO:0000313" key="2">
    <source>
        <dbReference type="EMBL" id="CAL1378933.1"/>
    </source>
</evidence>
<dbReference type="Pfam" id="PF07287">
    <property type="entry name" value="AtuA"/>
    <property type="match status" value="1"/>
</dbReference>
<dbReference type="PANTHER" id="PTHR47472:SF1">
    <property type="entry name" value="DUF1446-DOMAIN-CONTAINING PROTEIN"/>
    <property type="match status" value="1"/>
</dbReference>
<dbReference type="EMBL" id="OZ034816">
    <property type="protein sequence ID" value="CAL1378933.1"/>
    <property type="molecule type" value="Genomic_DNA"/>
</dbReference>
<proteinExistence type="predicted"/>
<feature type="domain" description="Acyclic terpene utilisation N-terminal" evidence="1">
    <location>
        <begin position="22"/>
        <end position="103"/>
    </location>
</feature>
<accession>A0AAV2DZ24</accession>
<dbReference type="AlphaFoldDB" id="A0AAV2DZ24"/>
<gene>
    <name evidence="2" type="ORF">LTRI10_LOCUS20482</name>
</gene>
<keyword evidence="3" id="KW-1185">Reference proteome</keyword>
<organism evidence="2 3">
    <name type="scientific">Linum trigynum</name>
    <dbReference type="NCBI Taxonomy" id="586398"/>
    <lineage>
        <taxon>Eukaryota</taxon>
        <taxon>Viridiplantae</taxon>
        <taxon>Streptophyta</taxon>
        <taxon>Embryophyta</taxon>
        <taxon>Tracheophyta</taxon>
        <taxon>Spermatophyta</taxon>
        <taxon>Magnoliopsida</taxon>
        <taxon>eudicotyledons</taxon>
        <taxon>Gunneridae</taxon>
        <taxon>Pentapetalae</taxon>
        <taxon>rosids</taxon>
        <taxon>fabids</taxon>
        <taxon>Malpighiales</taxon>
        <taxon>Linaceae</taxon>
        <taxon>Linum</taxon>
    </lineage>
</organism>